<sequence>MLSPDYIVGLTDGEGSFTAYIRPPKKEHGSKSYRIECHYYIKLRDDDRLLLENVKKFFRVGRVSFQRENRPNHHHAYRFEVTNLNDLQSVIIPFFEKHKLQSKRITDFELFKKILRAVLRKEHQNKDGLKEIQQWKSKMHKYLGSLNTGNPYVQSRYGKSRSR</sequence>
<dbReference type="Gene3D" id="3.10.28.10">
    <property type="entry name" value="Homing endonucleases"/>
    <property type="match status" value="1"/>
</dbReference>
<reference evidence="2 3" key="1">
    <citation type="journal article" date="2016" name="Nat. Commun.">
        <title>Thousands of microbial genomes shed light on interconnected biogeochemical processes in an aquifer system.</title>
        <authorList>
            <person name="Anantharaman K."/>
            <person name="Brown C.T."/>
            <person name="Hug L.A."/>
            <person name="Sharon I."/>
            <person name="Castelle C.J."/>
            <person name="Probst A.J."/>
            <person name="Thomas B.C."/>
            <person name="Singh A."/>
            <person name="Wilkins M.J."/>
            <person name="Karaoz U."/>
            <person name="Brodie E.L."/>
            <person name="Williams K.H."/>
            <person name="Hubbard S.S."/>
            <person name="Banfield J.F."/>
        </authorList>
    </citation>
    <scope>NUCLEOTIDE SEQUENCE [LARGE SCALE GENOMIC DNA]</scope>
</reference>
<dbReference type="Pfam" id="PF00961">
    <property type="entry name" value="LAGLIDADG_1"/>
    <property type="match status" value="1"/>
</dbReference>
<dbReference type="EMBL" id="MHQY01000024">
    <property type="protein sequence ID" value="OHA13550.1"/>
    <property type="molecule type" value="Genomic_DNA"/>
</dbReference>
<evidence type="ECO:0000313" key="2">
    <source>
        <dbReference type="EMBL" id="OHA13550.1"/>
    </source>
</evidence>
<dbReference type="PANTHER" id="PTHR36181:SF2">
    <property type="entry name" value="INTRON-ENCODED ENDONUCLEASE AI3-RELATED"/>
    <property type="match status" value="1"/>
</dbReference>
<evidence type="ECO:0000313" key="3">
    <source>
        <dbReference type="Proteomes" id="UP000177171"/>
    </source>
</evidence>
<organism evidence="2 3">
    <name type="scientific">Candidatus Sungbacteria bacterium RIFCSPLOWO2_12_FULL_41_11</name>
    <dbReference type="NCBI Taxonomy" id="1802286"/>
    <lineage>
        <taxon>Bacteria</taxon>
        <taxon>Candidatus Sungiibacteriota</taxon>
    </lineage>
</organism>
<gene>
    <name evidence="2" type="ORF">A3G49_00955</name>
</gene>
<dbReference type="InterPro" id="IPR027434">
    <property type="entry name" value="Homing_endonucl"/>
</dbReference>
<proteinExistence type="predicted"/>
<dbReference type="GO" id="GO:0004519">
    <property type="term" value="F:endonuclease activity"/>
    <property type="evidence" value="ECO:0007669"/>
    <property type="project" value="InterPro"/>
</dbReference>
<dbReference type="PANTHER" id="PTHR36181">
    <property type="entry name" value="INTRON-ENCODED ENDONUCLEASE AI3-RELATED"/>
    <property type="match status" value="1"/>
</dbReference>
<dbReference type="AlphaFoldDB" id="A0A1G2LPJ1"/>
<feature type="domain" description="Homing endonuclease LAGLIDADG" evidence="1">
    <location>
        <begin position="7"/>
        <end position="114"/>
    </location>
</feature>
<dbReference type="InterPro" id="IPR051289">
    <property type="entry name" value="LAGLIDADG_Endonuclease"/>
</dbReference>
<dbReference type="Proteomes" id="UP000177171">
    <property type="component" value="Unassembled WGS sequence"/>
</dbReference>
<dbReference type="InterPro" id="IPR004860">
    <property type="entry name" value="LAGLIDADG_dom"/>
</dbReference>
<comment type="caution">
    <text evidence="2">The sequence shown here is derived from an EMBL/GenBank/DDBJ whole genome shotgun (WGS) entry which is preliminary data.</text>
</comment>
<evidence type="ECO:0000259" key="1">
    <source>
        <dbReference type="Pfam" id="PF00961"/>
    </source>
</evidence>
<dbReference type="SUPFAM" id="SSF55608">
    <property type="entry name" value="Homing endonucleases"/>
    <property type="match status" value="1"/>
</dbReference>
<accession>A0A1G2LPJ1</accession>
<protein>
    <recommendedName>
        <fullName evidence="1">Homing endonuclease LAGLIDADG domain-containing protein</fullName>
    </recommendedName>
</protein>
<name>A0A1G2LPJ1_9BACT</name>